<dbReference type="PANTHER" id="PTHR44688:SF16">
    <property type="entry name" value="DNA-BINDING TRANSCRIPTIONAL ACTIVATOR DEVR_DOSR"/>
    <property type="match status" value="1"/>
</dbReference>
<sequence>MIGREPSLAMVMAMVDAGSSVDIVGSRGSGRSAFLSELRTRLERAGWTVILVRGVASLKSHPLLALQIAEVEGPPEERLPATIHQMVEALTQKIQSQRTVLLLDDWDDLDEASWGVAEAIRHRQGLPIVRSRLQGLHARHTPSGLGASTLESSYVVEISPITFEELQQVLEERLGGAIDTATSSRVYAKSGGVVGLAVNLVDAAVREGCIRFQNGSWIATRGLWSSSLRGVIEAYLEPLGSEARDALEIIALIGVSDTETVRQLVDWGILERLEERGMIHLYASGTRQLVSVVPPVLVDFFRHESLAVRRIRLTEYIIDKLGLCDSAEAVLQSGAPASGTAVGADAAFVWLVQENARTRRLVTHTEWVRSPTPATAVPYLKALLTLNPSDDQIDYVLDHTIDDGSDQQARTEFGILRARWRGYVRGDVDGALAELSALAHEHPFGRVADAAAVTLETDLRGVPQDFAERLDVTDDLSEPIRVSLWEAQMNVLLIHGRFADARQVFENIRESDTGAASLLPNVLFGLVLLGEGDHASALAWAQRGFEEAHGSLDAEGARAHGYVACLCLVIQGAYTKAEKILETLFALGDPPPFSRSNQLALLNIASIIAVRRGRGALSERFASELAALPALDGPLPAQSRALSTSQLLVFHDNTTQAASTLWEASNLLWDQGARFSAVMGLLTSLEVRTTAPQVSIALARAAEVGGEFLLAHAAYIHAVAAADASALLAVIPRLLFTGRPGLALSAYTLAEELLTAQGDPAAAAAAAAARQTLVDTHGDDSYDTTRFISRAVTLTEREIEILRVLADDLSNRQIAERLTLSIRTVESHLHRISRKVGAKNRGELKEMIAKNTLELSNQTGPAEIITHFITPHTNWAA</sequence>
<dbReference type="RefSeq" id="WP_211344747.1">
    <property type="nucleotide sequence ID" value="NZ_BAAAYS010000009.1"/>
</dbReference>
<gene>
    <name evidence="5" type="ORF">FB466_0841</name>
</gene>
<dbReference type="InterPro" id="IPR036388">
    <property type="entry name" value="WH-like_DNA-bd_sf"/>
</dbReference>
<dbReference type="SUPFAM" id="SSF52540">
    <property type="entry name" value="P-loop containing nucleoside triphosphate hydrolases"/>
    <property type="match status" value="1"/>
</dbReference>
<keyword evidence="3" id="KW-0804">Transcription</keyword>
<feature type="domain" description="HTH luxR-type" evidence="4">
    <location>
        <begin position="787"/>
        <end position="852"/>
    </location>
</feature>
<dbReference type="Gene3D" id="1.10.10.10">
    <property type="entry name" value="Winged helix-like DNA-binding domain superfamily/Winged helix DNA-binding domain"/>
    <property type="match status" value="1"/>
</dbReference>
<dbReference type="AlphaFoldDB" id="A0A543I6B1"/>
<keyword evidence="6" id="KW-1185">Reference proteome</keyword>
<dbReference type="PROSITE" id="PS50043">
    <property type="entry name" value="HTH_LUXR_2"/>
    <property type="match status" value="1"/>
</dbReference>
<evidence type="ECO:0000313" key="6">
    <source>
        <dbReference type="Proteomes" id="UP000318331"/>
    </source>
</evidence>
<dbReference type="InterPro" id="IPR000792">
    <property type="entry name" value="Tscrpt_reg_LuxR_C"/>
</dbReference>
<keyword evidence="1" id="KW-0805">Transcription regulation</keyword>
<dbReference type="PROSITE" id="PS00622">
    <property type="entry name" value="HTH_LUXR_1"/>
    <property type="match status" value="1"/>
</dbReference>
<evidence type="ECO:0000313" key="5">
    <source>
        <dbReference type="EMBL" id="TQM66020.1"/>
    </source>
</evidence>
<evidence type="ECO:0000256" key="3">
    <source>
        <dbReference type="ARBA" id="ARBA00023163"/>
    </source>
</evidence>
<dbReference type="SMART" id="SM00421">
    <property type="entry name" value="HTH_LUXR"/>
    <property type="match status" value="1"/>
</dbReference>
<dbReference type="InterPro" id="IPR016032">
    <property type="entry name" value="Sig_transdc_resp-reg_C-effctor"/>
</dbReference>
<dbReference type="Proteomes" id="UP000318331">
    <property type="component" value="Unassembled WGS sequence"/>
</dbReference>
<dbReference type="CDD" id="cd06170">
    <property type="entry name" value="LuxR_C_like"/>
    <property type="match status" value="1"/>
</dbReference>
<name>A0A543I6B1_9MICO</name>
<dbReference type="InterPro" id="IPR027417">
    <property type="entry name" value="P-loop_NTPase"/>
</dbReference>
<accession>A0A543I6B1</accession>
<dbReference type="PRINTS" id="PR00038">
    <property type="entry name" value="HTHLUXR"/>
</dbReference>
<dbReference type="SUPFAM" id="SSF46894">
    <property type="entry name" value="C-terminal effector domain of the bipartite response regulators"/>
    <property type="match status" value="1"/>
</dbReference>
<proteinExistence type="predicted"/>
<evidence type="ECO:0000256" key="2">
    <source>
        <dbReference type="ARBA" id="ARBA00023125"/>
    </source>
</evidence>
<dbReference type="Pfam" id="PF00196">
    <property type="entry name" value="GerE"/>
    <property type="match status" value="1"/>
</dbReference>
<comment type="caution">
    <text evidence="5">The sequence shown here is derived from an EMBL/GenBank/DDBJ whole genome shotgun (WGS) entry which is preliminary data.</text>
</comment>
<evidence type="ECO:0000256" key="1">
    <source>
        <dbReference type="ARBA" id="ARBA00023015"/>
    </source>
</evidence>
<protein>
    <submittedName>
        <fullName evidence="5">Regulatory LuxR family protein</fullName>
    </submittedName>
</protein>
<organism evidence="5 6">
    <name type="scientific">Klugiella xanthotipulae</name>
    <dbReference type="NCBI Taxonomy" id="244735"/>
    <lineage>
        <taxon>Bacteria</taxon>
        <taxon>Bacillati</taxon>
        <taxon>Actinomycetota</taxon>
        <taxon>Actinomycetes</taxon>
        <taxon>Micrococcales</taxon>
        <taxon>Microbacteriaceae</taxon>
        <taxon>Klugiella</taxon>
    </lineage>
</organism>
<dbReference type="EMBL" id="VFPN01000001">
    <property type="protein sequence ID" value="TQM66020.1"/>
    <property type="molecule type" value="Genomic_DNA"/>
</dbReference>
<dbReference type="PANTHER" id="PTHR44688">
    <property type="entry name" value="DNA-BINDING TRANSCRIPTIONAL ACTIVATOR DEVR_DOSR"/>
    <property type="match status" value="1"/>
</dbReference>
<dbReference type="GO" id="GO:0003677">
    <property type="term" value="F:DNA binding"/>
    <property type="evidence" value="ECO:0007669"/>
    <property type="project" value="UniProtKB-KW"/>
</dbReference>
<dbReference type="GO" id="GO:0006355">
    <property type="term" value="P:regulation of DNA-templated transcription"/>
    <property type="evidence" value="ECO:0007669"/>
    <property type="project" value="InterPro"/>
</dbReference>
<evidence type="ECO:0000259" key="4">
    <source>
        <dbReference type="PROSITE" id="PS50043"/>
    </source>
</evidence>
<reference evidence="5 6" key="1">
    <citation type="submission" date="2019-06" db="EMBL/GenBank/DDBJ databases">
        <title>Sequencing the genomes of 1000 actinobacteria strains.</title>
        <authorList>
            <person name="Klenk H.-P."/>
        </authorList>
    </citation>
    <scope>NUCLEOTIDE SEQUENCE [LARGE SCALE GENOMIC DNA]</scope>
    <source>
        <strain evidence="5 6">DSM 18031</strain>
    </source>
</reference>
<keyword evidence="2" id="KW-0238">DNA-binding</keyword>